<name>A0A381W6X1_9ZZZZ</name>
<organism evidence="1">
    <name type="scientific">marine metagenome</name>
    <dbReference type="NCBI Taxonomy" id="408172"/>
    <lineage>
        <taxon>unclassified sequences</taxon>
        <taxon>metagenomes</taxon>
        <taxon>ecological metagenomes</taxon>
    </lineage>
</organism>
<evidence type="ECO:0000313" key="1">
    <source>
        <dbReference type="EMBL" id="SVA48235.1"/>
    </source>
</evidence>
<accession>A0A381W6X1</accession>
<reference evidence="1" key="1">
    <citation type="submission" date="2018-05" db="EMBL/GenBank/DDBJ databases">
        <authorList>
            <person name="Lanie J.A."/>
            <person name="Ng W.-L."/>
            <person name="Kazmierczak K.M."/>
            <person name="Andrzejewski T.M."/>
            <person name="Davidsen T.M."/>
            <person name="Wayne K.J."/>
            <person name="Tettelin H."/>
            <person name="Glass J.I."/>
            <person name="Rusch D."/>
            <person name="Podicherti R."/>
            <person name="Tsui H.-C.T."/>
            <person name="Winkler M.E."/>
        </authorList>
    </citation>
    <scope>NUCLEOTIDE SEQUENCE</scope>
</reference>
<dbReference type="InterPro" id="IPR021734">
    <property type="entry name" value="DUF3303"/>
</dbReference>
<dbReference type="EMBL" id="UINC01010880">
    <property type="protein sequence ID" value="SVA48235.1"/>
    <property type="molecule type" value="Genomic_DNA"/>
</dbReference>
<dbReference type="Pfam" id="PF11746">
    <property type="entry name" value="DUF3303"/>
    <property type="match status" value="1"/>
</dbReference>
<dbReference type="AlphaFoldDB" id="A0A381W6X1"/>
<protein>
    <submittedName>
        <fullName evidence="1">Uncharacterized protein</fullName>
    </submittedName>
</protein>
<sequence length="51" mass="5460">MATVEVASPEAMSEAIAPYRDTLEFKLVPIVEVSVAVPTIQTAQVRADSID</sequence>
<gene>
    <name evidence="1" type="ORF">METZ01_LOCUS101089</name>
</gene>
<proteinExistence type="predicted"/>